<proteinExistence type="predicted"/>
<evidence type="ECO:0000313" key="2">
    <source>
        <dbReference type="Proteomes" id="UP000607653"/>
    </source>
</evidence>
<gene>
    <name evidence="1" type="ORF">HUJ06_008390</name>
</gene>
<sequence>MIGSLQLRNMYLSVQRLGNSLVNYPWPETEQT</sequence>
<dbReference type="Proteomes" id="UP000607653">
    <property type="component" value="Unassembled WGS sequence"/>
</dbReference>
<reference evidence="1 2" key="1">
    <citation type="journal article" date="2020" name="Mol. Biol. Evol.">
        <title>Distinct Expression and Methylation Patterns for Genes with Different Fates following a Single Whole-Genome Duplication in Flowering Plants.</title>
        <authorList>
            <person name="Shi T."/>
            <person name="Rahmani R.S."/>
            <person name="Gugger P.F."/>
            <person name="Wang M."/>
            <person name="Li H."/>
            <person name="Zhang Y."/>
            <person name="Li Z."/>
            <person name="Wang Q."/>
            <person name="Van de Peer Y."/>
            <person name="Marchal K."/>
            <person name="Chen J."/>
        </authorList>
    </citation>
    <scope>NUCLEOTIDE SEQUENCE [LARGE SCALE GENOMIC DNA]</scope>
    <source>
        <tissue evidence="1">Leaf</tissue>
    </source>
</reference>
<comment type="caution">
    <text evidence="1">The sequence shown here is derived from an EMBL/GenBank/DDBJ whole genome shotgun (WGS) entry which is preliminary data.</text>
</comment>
<protein>
    <submittedName>
        <fullName evidence="1">Uncharacterized protein</fullName>
    </submittedName>
</protein>
<name>A0A822Z2S1_NELNU</name>
<dbReference type="AlphaFoldDB" id="A0A822Z2S1"/>
<organism evidence="1 2">
    <name type="scientific">Nelumbo nucifera</name>
    <name type="common">Sacred lotus</name>
    <dbReference type="NCBI Taxonomy" id="4432"/>
    <lineage>
        <taxon>Eukaryota</taxon>
        <taxon>Viridiplantae</taxon>
        <taxon>Streptophyta</taxon>
        <taxon>Embryophyta</taxon>
        <taxon>Tracheophyta</taxon>
        <taxon>Spermatophyta</taxon>
        <taxon>Magnoliopsida</taxon>
        <taxon>Proteales</taxon>
        <taxon>Nelumbonaceae</taxon>
        <taxon>Nelumbo</taxon>
    </lineage>
</organism>
<keyword evidence="2" id="KW-1185">Reference proteome</keyword>
<evidence type="ECO:0000313" key="1">
    <source>
        <dbReference type="EMBL" id="DAD37749.1"/>
    </source>
</evidence>
<accession>A0A822Z2S1</accession>
<dbReference type="EMBL" id="DUZY01000004">
    <property type="protein sequence ID" value="DAD37749.1"/>
    <property type="molecule type" value="Genomic_DNA"/>
</dbReference>